<feature type="compositionally biased region" description="Polar residues" evidence="2">
    <location>
        <begin position="74"/>
        <end position="86"/>
    </location>
</feature>
<feature type="region of interest" description="Disordered" evidence="2">
    <location>
        <begin position="523"/>
        <end position="542"/>
    </location>
</feature>
<dbReference type="InterPro" id="IPR002885">
    <property type="entry name" value="PPR_rpt"/>
</dbReference>
<evidence type="ECO:0000256" key="1">
    <source>
        <dbReference type="ARBA" id="ARBA00022737"/>
    </source>
</evidence>
<dbReference type="InterPro" id="IPR051222">
    <property type="entry name" value="PPR/CCM1_RNA-binding"/>
</dbReference>
<dbReference type="Proteomes" id="UP000193067">
    <property type="component" value="Unassembled WGS sequence"/>
</dbReference>
<dbReference type="EMBL" id="KZ084109">
    <property type="protein sequence ID" value="OSD01752.1"/>
    <property type="molecule type" value="Genomic_DNA"/>
</dbReference>
<name>A0A1Y2IP54_TRAC3</name>
<organism evidence="3 4">
    <name type="scientific">Trametes coccinea (strain BRFM310)</name>
    <name type="common">Pycnoporus coccineus</name>
    <dbReference type="NCBI Taxonomy" id="1353009"/>
    <lineage>
        <taxon>Eukaryota</taxon>
        <taxon>Fungi</taxon>
        <taxon>Dikarya</taxon>
        <taxon>Basidiomycota</taxon>
        <taxon>Agaricomycotina</taxon>
        <taxon>Agaricomycetes</taxon>
        <taxon>Polyporales</taxon>
        <taxon>Polyporaceae</taxon>
        <taxon>Trametes</taxon>
    </lineage>
</organism>
<gene>
    <name evidence="3" type="ORF">PYCCODRAFT_470656</name>
</gene>
<dbReference type="OrthoDB" id="2554293at2759"/>
<keyword evidence="4" id="KW-1185">Reference proteome</keyword>
<feature type="region of interest" description="Disordered" evidence="2">
    <location>
        <begin position="66"/>
        <end position="86"/>
    </location>
</feature>
<keyword evidence="1" id="KW-0677">Repeat</keyword>
<proteinExistence type="predicted"/>
<sequence>MPCNWSTTASLLLRSFQLRTSSHVRSRSTGRFSQLTLPTGFCTIPRNTLLSRLRGFRGLATVTAAAAPQPGSPHLSNEPSTAAIQSKSANLSPAQVSRAAAQAVRLCIEDREFGDALYVVNSACHSVLQGPLQSSDQPKSQLEPIQFGQPVSPRLSAHAFLHGLIRGGYHKKASTYAALMIRAGIPIRTKTMESIISTMYNDMLQFGPFAKVTHPKSRYDSPSILQLRSSIVSNECTRAALDLVREARTFGQRRTQRMYRTLIETLLLQGEILVASLLFVLLVKDFEVRNAWAAAQAQSATTENHITHEVLRVSPPSPAALRHMPYPDPSLMTPILDAIDSASRDPPNIGPEIAQSLALFAMLLDTGQIGHGRVAGLISSLYQFPRIDTCVWIWRDGKPLRVLAYQYFHEVLKRLIDSLSKDNPSPLAGLRLSQRSYNSLLTYALRHRLSPEMASAVLHHMCEVRQPPCEPNVVTFNTLLRSGTLLRRMDISDTALAAFRAASKDRKTQALFDELDRIRSESGVVSRAPTGQQALIPQGPIAPEDDAPGFAGTLRRLFNESFVVPDKVSNPYPAMASDRHTFTSMVMHLTSTGHPDAVASTLFRIVPELALVDHPASGTASPAAIPQLDAHKAMKRAVLYGPYFYSCLINALAKAGEVGLAERVFILGQKAERASRQRRFSPCPPWKLTKHSYTALMRAYANVVRGRVPRHKRMESYLGTALLDKSKKKRSKKQETYTIESGYARYVQMRDQQSARTRRLTKPQQARRNAVLLYRSLVSGGKTLFENLMGMTTEDLRRLRPRPRADQTYEVKPDERFFNAALKLFAPAPRRILTRHRTPSYYRRHWRRATRARGRSERTASKVSPMFRRVLRAIARRGFDVPLAYRHVLGEDDGFRVREPRKANVRSPFAFPRPASRANKPFEIPVAKTRGLPIRRHTMKRLLMGREQVAQVETSV</sequence>
<dbReference type="PANTHER" id="PTHR47942">
    <property type="entry name" value="TETRATRICOPEPTIDE REPEAT (TPR)-LIKE SUPERFAMILY PROTEIN-RELATED"/>
    <property type="match status" value="1"/>
</dbReference>
<dbReference type="Pfam" id="PF13812">
    <property type="entry name" value="PPR_3"/>
    <property type="match status" value="1"/>
</dbReference>
<protein>
    <submittedName>
        <fullName evidence="3">Uncharacterized protein</fullName>
    </submittedName>
</protein>
<evidence type="ECO:0000256" key="2">
    <source>
        <dbReference type="SAM" id="MobiDB-lite"/>
    </source>
</evidence>
<accession>A0A1Y2IP54</accession>
<evidence type="ECO:0000313" key="4">
    <source>
        <dbReference type="Proteomes" id="UP000193067"/>
    </source>
</evidence>
<dbReference type="InterPro" id="IPR011990">
    <property type="entry name" value="TPR-like_helical_dom_sf"/>
</dbReference>
<evidence type="ECO:0000313" key="3">
    <source>
        <dbReference type="EMBL" id="OSD01752.1"/>
    </source>
</evidence>
<dbReference type="Gene3D" id="1.25.40.10">
    <property type="entry name" value="Tetratricopeptide repeat domain"/>
    <property type="match status" value="1"/>
</dbReference>
<dbReference type="AlphaFoldDB" id="A0A1Y2IP54"/>
<dbReference type="STRING" id="1353009.A0A1Y2IP54"/>
<reference evidence="3 4" key="1">
    <citation type="journal article" date="2015" name="Biotechnol. Biofuels">
        <title>Enhanced degradation of softwood versus hardwood by the white-rot fungus Pycnoporus coccineus.</title>
        <authorList>
            <person name="Couturier M."/>
            <person name="Navarro D."/>
            <person name="Chevret D."/>
            <person name="Henrissat B."/>
            <person name="Piumi F."/>
            <person name="Ruiz-Duenas F.J."/>
            <person name="Martinez A.T."/>
            <person name="Grigoriev I.V."/>
            <person name="Riley R."/>
            <person name="Lipzen A."/>
            <person name="Berrin J.G."/>
            <person name="Master E.R."/>
            <person name="Rosso M.N."/>
        </authorList>
    </citation>
    <scope>NUCLEOTIDE SEQUENCE [LARGE SCALE GENOMIC DNA]</scope>
    <source>
        <strain evidence="3 4">BRFM310</strain>
    </source>
</reference>